<reference evidence="1" key="1">
    <citation type="submission" date="2014-09" db="EMBL/GenBank/DDBJ databases">
        <title>Genome sequence of the luminous mushroom Mycena chlorophos for searching fungal bioluminescence genes.</title>
        <authorList>
            <person name="Tanaka Y."/>
            <person name="Kasuga D."/>
            <person name="Oba Y."/>
            <person name="Hase S."/>
            <person name="Sato K."/>
            <person name="Oba Y."/>
            <person name="Sakakibara Y."/>
        </authorList>
    </citation>
    <scope>NUCLEOTIDE SEQUENCE</scope>
</reference>
<protein>
    <recommendedName>
        <fullName evidence="3">XPG-I domain-containing protein</fullName>
    </recommendedName>
</protein>
<dbReference type="SUPFAM" id="SSF47807">
    <property type="entry name" value="5' to 3' exonuclease, C-terminal subdomain"/>
    <property type="match status" value="1"/>
</dbReference>
<accession>A0ABQ0KY57</accession>
<evidence type="ECO:0000313" key="1">
    <source>
        <dbReference type="EMBL" id="GAT43104.1"/>
    </source>
</evidence>
<gene>
    <name evidence="1" type="ORF">MCHLO_00797</name>
</gene>
<organism evidence="1 2">
    <name type="scientific">Mycena chlorophos</name>
    <name type="common">Agaric fungus</name>
    <name type="synonym">Agaricus chlorophos</name>
    <dbReference type="NCBI Taxonomy" id="658473"/>
    <lineage>
        <taxon>Eukaryota</taxon>
        <taxon>Fungi</taxon>
        <taxon>Dikarya</taxon>
        <taxon>Basidiomycota</taxon>
        <taxon>Agaricomycotina</taxon>
        <taxon>Agaricomycetes</taxon>
        <taxon>Agaricomycetidae</taxon>
        <taxon>Agaricales</taxon>
        <taxon>Marasmiineae</taxon>
        <taxon>Mycenaceae</taxon>
        <taxon>Mycena</taxon>
    </lineage>
</organism>
<dbReference type="EMBL" id="DF838602">
    <property type="protein sequence ID" value="GAT43104.1"/>
    <property type="molecule type" value="Genomic_DNA"/>
</dbReference>
<evidence type="ECO:0008006" key="3">
    <source>
        <dbReference type="Google" id="ProtNLM"/>
    </source>
</evidence>
<dbReference type="Gene3D" id="1.10.150.20">
    <property type="entry name" value="5' to 3' exonuclease, C-terminal subdomain"/>
    <property type="match status" value="1"/>
</dbReference>
<dbReference type="Proteomes" id="UP000815677">
    <property type="component" value="Unassembled WGS sequence"/>
</dbReference>
<feature type="non-terminal residue" evidence="1">
    <location>
        <position position="1"/>
    </location>
</feature>
<proteinExistence type="predicted"/>
<name>A0ABQ0KY57_MYCCL</name>
<dbReference type="InterPro" id="IPR036279">
    <property type="entry name" value="5-3_exonuclease_C_sf"/>
</dbReference>
<keyword evidence="2" id="KW-1185">Reference proteome</keyword>
<evidence type="ECO:0000313" key="2">
    <source>
        <dbReference type="Proteomes" id="UP000815677"/>
    </source>
</evidence>
<sequence length="336" mass="37125">SDSVSATIYRASSISLTCGIYNNDIRLLALLAGNDYDPHGLPGCGEKIALQAAKETHFGDRMVSLLEDKVEHGAADAVAEWVADLRAWFRSCGQKAIAARWPASFPALSVIEHLAHPAITFPPPDFSHPGRAASLTNIAKEYGTLFQEAPDDAFKTLSNNLFAPYTLRCMFSDHTGYVNGRFRVPTGSLTFASRPRKTAPKELTGPSHPDIFILRRLTFDSASLVEELALGNFETKAISVWVPSVHMERFGLDLDENVIESSHPSGKHARRKAKSPYLGASRGRVRPLSLDVSRPVQTQLLRRSPSLEWEDGWMPESSLSFEVLENHLTPHKPARR</sequence>